<proteinExistence type="predicted"/>
<dbReference type="EMBL" id="HBEZ01019937">
    <property type="protein sequence ID" value="CAD8633343.1"/>
    <property type="molecule type" value="Transcribed_RNA"/>
</dbReference>
<dbReference type="SMART" id="SM00228">
    <property type="entry name" value="PDZ"/>
    <property type="match status" value="1"/>
</dbReference>
<feature type="compositionally biased region" description="Polar residues" evidence="1">
    <location>
        <begin position="164"/>
        <end position="180"/>
    </location>
</feature>
<dbReference type="Gene3D" id="2.30.42.10">
    <property type="match status" value="1"/>
</dbReference>
<evidence type="ECO:0000259" key="2">
    <source>
        <dbReference type="SMART" id="SM00228"/>
    </source>
</evidence>
<accession>A0A7S0QJ29</accession>
<gene>
    <name evidence="3" type="ORF">CCUR1050_LOCUS11024</name>
</gene>
<evidence type="ECO:0000256" key="1">
    <source>
        <dbReference type="SAM" id="MobiDB-lite"/>
    </source>
</evidence>
<dbReference type="AlphaFoldDB" id="A0A7S0QJ29"/>
<dbReference type="InterPro" id="IPR001478">
    <property type="entry name" value="PDZ"/>
</dbReference>
<dbReference type="Pfam" id="PF00595">
    <property type="entry name" value="PDZ"/>
    <property type="match status" value="1"/>
</dbReference>
<dbReference type="InterPro" id="IPR036034">
    <property type="entry name" value="PDZ_sf"/>
</dbReference>
<organism evidence="3">
    <name type="scientific">Cryptomonas curvata</name>
    <dbReference type="NCBI Taxonomy" id="233186"/>
    <lineage>
        <taxon>Eukaryota</taxon>
        <taxon>Cryptophyceae</taxon>
        <taxon>Cryptomonadales</taxon>
        <taxon>Cryptomonadaceae</taxon>
        <taxon>Cryptomonas</taxon>
    </lineage>
</organism>
<name>A0A7S0QJ29_9CRYP</name>
<feature type="domain" description="PDZ" evidence="2">
    <location>
        <begin position="10"/>
        <end position="84"/>
    </location>
</feature>
<feature type="region of interest" description="Disordered" evidence="1">
    <location>
        <begin position="154"/>
        <end position="181"/>
    </location>
</feature>
<dbReference type="SUPFAM" id="SSF50156">
    <property type="entry name" value="PDZ domain-like"/>
    <property type="match status" value="1"/>
</dbReference>
<reference evidence="3" key="1">
    <citation type="submission" date="2021-01" db="EMBL/GenBank/DDBJ databases">
        <authorList>
            <person name="Corre E."/>
            <person name="Pelletier E."/>
            <person name="Niang G."/>
            <person name="Scheremetjew M."/>
            <person name="Finn R."/>
            <person name="Kale V."/>
            <person name="Holt S."/>
            <person name="Cochrane G."/>
            <person name="Meng A."/>
            <person name="Brown T."/>
            <person name="Cohen L."/>
        </authorList>
    </citation>
    <scope>NUCLEOTIDE SEQUENCE</scope>
    <source>
        <strain evidence="3">CCAP979/52</strain>
    </source>
</reference>
<evidence type="ECO:0000313" key="3">
    <source>
        <dbReference type="EMBL" id="CAD8633343.1"/>
    </source>
</evidence>
<sequence>MCQAKSLHQAGVGITFAVLEPEHRFFVHNIAHLGPAEATKQIKLWDELITVNDQKTQDLHNEEICGLIRGLAGGEVTLGFQRKTPTTSIRFSVIVQRKLSSTFGPDLRSVSWQNKDKNMPIIVLHPSLHGIVEHLRHQRDSILGKVFKEQKDNEGGLASDSAKENNSSSAVDDPQSTTVVKESDLDDETIMQLHAEFLYRNKYFLIL</sequence>
<protein>
    <recommendedName>
        <fullName evidence="2">PDZ domain-containing protein</fullName>
    </recommendedName>
</protein>